<sequence length="315" mass="35237">MGDVGFPFRGLSGDELYLPGTSLDLQFQAEGSNTFEPLAVTAFKPFEPFTSGAVLPVQRLSDNEKAILKLADHRLGYRGGKGGPVSWAPSLEDHLRHAIRNIQEGVAPDWIGCGRSPPVSTWRYKLSNHNTELAAYRLLHRLQGRYIPRLFGIVRLRLIPESTTLHPITDIVRGLVLEYIPGVSLAKLKPSIDVSEQAAERISSQVMEALRAIEAENCVLHNGIHIGNVVLRDQSRSLLIIDFGQADIREPELSDEEWSSVLRGSPDTLHEEASGDRPWKRIVTSYEIIRCRTRTIRILWCSTNTLKACLKTSVW</sequence>
<organism evidence="2 3">
    <name type="scientific">Armillaria solidipes</name>
    <dbReference type="NCBI Taxonomy" id="1076256"/>
    <lineage>
        <taxon>Eukaryota</taxon>
        <taxon>Fungi</taxon>
        <taxon>Dikarya</taxon>
        <taxon>Basidiomycota</taxon>
        <taxon>Agaricomycotina</taxon>
        <taxon>Agaricomycetes</taxon>
        <taxon>Agaricomycetidae</taxon>
        <taxon>Agaricales</taxon>
        <taxon>Marasmiineae</taxon>
        <taxon>Physalacriaceae</taxon>
        <taxon>Armillaria</taxon>
    </lineage>
</organism>
<proteinExistence type="predicted"/>
<dbReference type="Gene3D" id="1.10.510.10">
    <property type="entry name" value="Transferase(Phosphotransferase) domain 1"/>
    <property type="match status" value="1"/>
</dbReference>
<dbReference type="InterPro" id="IPR011009">
    <property type="entry name" value="Kinase-like_dom_sf"/>
</dbReference>
<dbReference type="GO" id="GO:0004672">
    <property type="term" value="F:protein kinase activity"/>
    <property type="evidence" value="ECO:0007669"/>
    <property type="project" value="InterPro"/>
</dbReference>
<dbReference type="AlphaFoldDB" id="A0A2H3C4P5"/>
<protein>
    <recommendedName>
        <fullName evidence="1">Protein kinase domain-containing protein</fullName>
    </recommendedName>
</protein>
<evidence type="ECO:0000259" key="1">
    <source>
        <dbReference type="PROSITE" id="PS50011"/>
    </source>
</evidence>
<feature type="domain" description="Protein kinase" evidence="1">
    <location>
        <begin position="43"/>
        <end position="315"/>
    </location>
</feature>
<dbReference type="STRING" id="1076256.A0A2H3C4P5"/>
<reference evidence="3" key="1">
    <citation type="journal article" date="2017" name="Nat. Ecol. Evol.">
        <title>Genome expansion and lineage-specific genetic innovations in the forest pathogenic fungi Armillaria.</title>
        <authorList>
            <person name="Sipos G."/>
            <person name="Prasanna A.N."/>
            <person name="Walter M.C."/>
            <person name="O'Connor E."/>
            <person name="Balint B."/>
            <person name="Krizsan K."/>
            <person name="Kiss B."/>
            <person name="Hess J."/>
            <person name="Varga T."/>
            <person name="Slot J."/>
            <person name="Riley R."/>
            <person name="Boka B."/>
            <person name="Rigling D."/>
            <person name="Barry K."/>
            <person name="Lee J."/>
            <person name="Mihaltcheva S."/>
            <person name="LaButti K."/>
            <person name="Lipzen A."/>
            <person name="Waldron R."/>
            <person name="Moloney N.M."/>
            <person name="Sperisen C."/>
            <person name="Kredics L."/>
            <person name="Vagvoelgyi C."/>
            <person name="Patrignani A."/>
            <person name="Fitzpatrick D."/>
            <person name="Nagy I."/>
            <person name="Doyle S."/>
            <person name="Anderson J.B."/>
            <person name="Grigoriev I.V."/>
            <person name="Gueldener U."/>
            <person name="Muensterkoetter M."/>
            <person name="Nagy L.G."/>
        </authorList>
    </citation>
    <scope>NUCLEOTIDE SEQUENCE [LARGE SCALE GENOMIC DNA]</scope>
    <source>
        <strain evidence="3">28-4</strain>
    </source>
</reference>
<dbReference type="SUPFAM" id="SSF56112">
    <property type="entry name" value="Protein kinase-like (PK-like)"/>
    <property type="match status" value="1"/>
</dbReference>
<dbReference type="InterPro" id="IPR000719">
    <property type="entry name" value="Prot_kinase_dom"/>
</dbReference>
<keyword evidence="3" id="KW-1185">Reference proteome</keyword>
<gene>
    <name evidence="2" type="ORF">ARMSODRAFT_1083357</name>
</gene>
<dbReference type="PROSITE" id="PS50011">
    <property type="entry name" value="PROTEIN_KINASE_DOM"/>
    <property type="match status" value="1"/>
</dbReference>
<dbReference type="InterPro" id="IPR004147">
    <property type="entry name" value="ABC1_dom"/>
</dbReference>
<dbReference type="EMBL" id="KZ293424">
    <property type="protein sequence ID" value="PBK71093.1"/>
    <property type="molecule type" value="Genomic_DNA"/>
</dbReference>
<evidence type="ECO:0000313" key="3">
    <source>
        <dbReference type="Proteomes" id="UP000218334"/>
    </source>
</evidence>
<evidence type="ECO:0000313" key="2">
    <source>
        <dbReference type="EMBL" id="PBK71093.1"/>
    </source>
</evidence>
<name>A0A2H3C4P5_9AGAR</name>
<accession>A0A2H3C4P5</accession>
<dbReference type="Proteomes" id="UP000218334">
    <property type="component" value="Unassembled WGS sequence"/>
</dbReference>
<dbReference type="GO" id="GO:0005524">
    <property type="term" value="F:ATP binding"/>
    <property type="evidence" value="ECO:0007669"/>
    <property type="project" value="InterPro"/>
</dbReference>
<dbReference type="Pfam" id="PF03109">
    <property type="entry name" value="ABC1"/>
    <property type="match status" value="1"/>
</dbReference>